<accession>A0A914Q9J8</accession>
<protein>
    <submittedName>
        <fullName evidence="2">Uncharacterized protein</fullName>
    </submittedName>
</protein>
<dbReference type="Proteomes" id="UP000887578">
    <property type="component" value="Unplaced"/>
</dbReference>
<evidence type="ECO:0000313" key="1">
    <source>
        <dbReference type="Proteomes" id="UP000887578"/>
    </source>
</evidence>
<sequence>MRQIVIFEFFKLFDLLKRTAAPIKLSDVSNNDEARKSSNIWKKSAKDLPLNYENDHIGKEEESKKGNSLNLKCSTLSLHIKAYENSVNADSFDGEKNDISKKKKITKQNLFDPISVIQNSFEFPRQQENDEIKEAETAYFKANQLLISPNSAQRHQTSRDAPALTAISETPEIDSKDAIPDESDQTVDVKLAFEFSKVPRKYVSAFKNITTEGALEMLKLLSKEQPESVKVGLK</sequence>
<proteinExistence type="predicted"/>
<name>A0A914Q9J8_9BILA</name>
<dbReference type="WBParaSite" id="PDA_v2.g2384.t1">
    <property type="protein sequence ID" value="PDA_v2.g2384.t1"/>
    <property type="gene ID" value="PDA_v2.g2384"/>
</dbReference>
<dbReference type="AlphaFoldDB" id="A0A914Q9J8"/>
<keyword evidence="1" id="KW-1185">Reference proteome</keyword>
<evidence type="ECO:0000313" key="2">
    <source>
        <dbReference type="WBParaSite" id="PDA_v2.g2384.t1"/>
    </source>
</evidence>
<organism evidence="1 2">
    <name type="scientific">Panagrolaimus davidi</name>
    <dbReference type="NCBI Taxonomy" id="227884"/>
    <lineage>
        <taxon>Eukaryota</taxon>
        <taxon>Metazoa</taxon>
        <taxon>Ecdysozoa</taxon>
        <taxon>Nematoda</taxon>
        <taxon>Chromadorea</taxon>
        <taxon>Rhabditida</taxon>
        <taxon>Tylenchina</taxon>
        <taxon>Panagrolaimomorpha</taxon>
        <taxon>Panagrolaimoidea</taxon>
        <taxon>Panagrolaimidae</taxon>
        <taxon>Panagrolaimus</taxon>
    </lineage>
</organism>
<reference evidence="2" key="1">
    <citation type="submission" date="2022-11" db="UniProtKB">
        <authorList>
            <consortium name="WormBaseParasite"/>
        </authorList>
    </citation>
    <scope>IDENTIFICATION</scope>
</reference>